<accession>A0ABR4PNW0</accession>
<name>A0ABR4PNW0_9HELO</name>
<keyword evidence="2" id="KW-1185">Reference proteome</keyword>
<dbReference type="EMBL" id="JBFCZG010000003">
    <property type="protein sequence ID" value="KAL3424898.1"/>
    <property type="molecule type" value="Genomic_DNA"/>
</dbReference>
<gene>
    <name evidence="1" type="ORF">PVAG01_04179</name>
</gene>
<dbReference type="Proteomes" id="UP001629113">
    <property type="component" value="Unassembled WGS sequence"/>
</dbReference>
<protein>
    <submittedName>
        <fullName evidence="1">Uncharacterized protein</fullName>
    </submittedName>
</protein>
<sequence>MAPLLLHLNYPSFTTQRRHNGEVMDQSNPCLRTLMESGFDDQNAMWLDSFCRREYKPKKNGKVAQWVAKDHYSEEIYDMHLSWAETVRSTSRAKVEVIFGKHSREIFTEKMKYRLDILKLWTQPPVEIYVEYEDRGKSRAIRLILFAKHPEFYLHNWEFKYAAEMDPTLTTAANLAGVELNCTFFQQRVDYANDVMQGDDYNGESEKKMELEGGTRKKAKLVEPAQIPYSTKSMFNKSEKSPNITTAASASTINTELAVANITQSLIRYDGTTTRRKQRKGPLATIEDMIALEASGSVFAFEELPPNILEWLQKDLGISNQDELRRSHRLQCLNVDKGDLESIKNELKKVSTSEHQRCRHKTARTKVREDLLLASDMILDIGFPSMVEKLYRNYISSEMLRSAEVHSAEEYLIRKPGLFMEVKCQQCGRVRTDSSVRYWKTYPQYYVAYYSDRCPSLACFGHERYLIPVDPKVDWVKGRDDFLRCKSTQKKRKSRLDDYFEYSYGDLPTEVEVHCAGCKGSKCIDDAPRWSAHNPPRFLVPIWTCAVCKKSKNFFPVQGKNYICRSVADRAMKEGSLPPKRGHDKIST</sequence>
<proteinExistence type="predicted"/>
<reference evidence="1 2" key="1">
    <citation type="submission" date="2024-06" db="EMBL/GenBank/DDBJ databases">
        <title>Complete genome of Phlyctema vagabunda strain 19-DSS-EL-015.</title>
        <authorList>
            <person name="Fiorenzani C."/>
        </authorList>
    </citation>
    <scope>NUCLEOTIDE SEQUENCE [LARGE SCALE GENOMIC DNA]</scope>
    <source>
        <strain evidence="1 2">19-DSS-EL-015</strain>
    </source>
</reference>
<evidence type="ECO:0000313" key="2">
    <source>
        <dbReference type="Proteomes" id="UP001629113"/>
    </source>
</evidence>
<evidence type="ECO:0000313" key="1">
    <source>
        <dbReference type="EMBL" id="KAL3424898.1"/>
    </source>
</evidence>
<organism evidence="1 2">
    <name type="scientific">Phlyctema vagabunda</name>
    <dbReference type="NCBI Taxonomy" id="108571"/>
    <lineage>
        <taxon>Eukaryota</taxon>
        <taxon>Fungi</taxon>
        <taxon>Dikarya</taxon>
        <taxon>Ascomycota</taxon>
        <taxon>Pezizomycotina</taxon>
        <taxon>Leotiomycetes</taxon>
        <taxon>Helotiales</taxon>
        <taxon>Dermateaceae</taxon>
        <taxon>Phlyctema</taxon>
    </lineage>
</organism>
<comment type="caution">
    <text evidence="1">The sequence shown here is derived from an EMBL/GenBank/DDBJ whole genome shotgun (WGS) entry which is preliminary data.</text>
</comment>